<reference evidence="1" key="2">
    <citation type="submission" date="2018-03" db="EMBL/GenBank/DDBJ databases">
        <title>The Triticum urartu genome reveals the dynamic nature of wheat genome evolution.</title>
        <authorList>
            <person name="Ling H."/>
            <person name="Ma B."/>
            <person name="Shi X."/>
            <person name="Liu H."/>
            <person name="Dong L."/>
            <person name="Sun H."/>
            <person name="Cao Y."/>
            <person name="Gao Q."/>
            <person name="Zheng S."/>
            <person name="Li Y."/>
            <person name="Yu Y."/>
            <person name="Du H."/>
            <person name="Qi M."/>
            <person name="Li Y."/>
            <person name="Yu H."/>
            <person name="Cui Y."/>
            <person name="Wang N."/>
            <person name="Chen C."/>
            <person name="Wu H."/>
            <person name="Zhao Y."/>
            <person name="Zhang J."/>
            <person name="Li Y."/>
            <person name="Zhou W."/>
            <person name="Zhang B."/>
            <person name="Hu W."/>
            <person name="Eijk M."/>
            <person name="Tang J."/>
            <person name="Witsenboer H."/>
            <person name="Zhao S."/>
            <person name="Li Z."/>
            <person name="Zhang A."/>
            <person name="Wang D."/>
            <person name="Liang C."/>
        </authorList>
    </citation>
    <scope>NUCLEOTIDE SEQUENCE [LARGE SCALE GENOMIC DNA]</scope>
    <source>
        <strain evidence="1">cv. G1812</strain>
    </source>
</reference>
<evidence type="ECO:0000313" key="2">
    <source>
        <dbReference type="Proteomes" id="UP000015106"/>
    </source>
</evidence>
<proteinExistence type="predicted"/>
<accession>A0A8R7Q1Y2</accession>
<dbReference type="EnsemblPlants" id="TuG1812G0400000679.01.T01">
    <property type="protein sequence ID" value="TuG1812G0400000679.01.T01.cds410172"/>
    <property type="gene ID" value="TuG1812G0400000679.01"/>
</dbReference>
<evidence type="ECO:0000313" key="1">
    <source>
        <dbReference type="EnsemblPlants" id="TuG1812G0400000679.01.T01.cds410172"/>
    </source>
</evidence>
<dbReference type="Gramene" id="TuG1812G0400000679.01.T01">
    <property type="protein sequence ID" value="TuG1812G0400000679.01.T01.cds410172"/>
    <property type="gene ID" value="TuG1812G0400000679.01"/>
</dbReference>
<protein>
    <submittedName>
        <fullName evidence="1">Uncharacterized protein</fullName>
    </submittedName>
</protein>
<organism evidence="1 2">
    <name type="scientific">Triticum urartu</name>
    <name type="common">Red wild einkorn</name>
    <name type="synonym">Crithodium urartu</name>
    <dbReference type="NCBI Taxonomy" id="4572"/>
    <lineage>
        <taxon>Eukaryota</taxon>
        <taxon>Viridiplantae</taxon>
        <taxon>Streptophyta</taxon>
        <taxon>Embryophyta</taxon>
        <taxon>Tracheophyta</taxon>
        <taxon>Spermatophyta</taxon>
        <taxon>Magnoliopsida</taxon>
        <taxon>Liliopsida</taxon>
        <taxon>Poales</taxon>
        <taxon>Poaceae</taxon>
        <taxon>BOP clade</taxon>
        <taxon>Pooideae</taxon>
        <taxon>Triticodae</taxon>
        <taxon>Triticeae</taxon>
        <taxon>Triticinae</taxon>
        <taxon>Triticum</taxon>
    </lineage>
</organism>
<reference evidence="2" key="1">
    <citation type="journal article" date="2013" name="Nature">
        <title>Draft genome of the wheat A-genome progenitor Triticum urartu.</title>
        <authorList>
            <person name="Ling H.Q."/>
            <person name="Zhao S."/>
            <person name="Liu D."/>
            <person name="Wang J."/>
            <person name="Sun H."/>
            <person name="Zhang C."/>
            <person name="Fan H."/>
            <person name="Li D."/>
            <person name="Dong L."/>
            <person name="Tao Y."/>
            <person name="Gao C."/>
            <person name="Wu H."/>
            <person name="Li Y."/>
            <person name="Cui Y."/>
            <person name="Guo X."/>
            <person name="Zheng S."/>
            <person name="Wang B."/>
            <person name="Yu K."/>
            <person name="Liang Q."/>
            <person name="Yang W."/>
            <person name="Lou X."/>
            <person name="Chen J."/>
            <person name="Feng M."/>
            <person name="Jian J."/>
            <person name="Zhang X."/>
            <person name="Luo G."/>
            <person name="Jiang Y."/>
            <person name="Liu J."/>
            <person name="Wang Z."/>
            <person name="Sha Y."/>
            <person name="Zhang B."/>
            <person name="Wu H."/>
            <person name="Tang D."/>
            <person name="Shen Q."/>
            <person name="Xue P."/>
            <person name="Zou S."/>
            <person name="Wang X."/>
            <person name="Liu X."/>
            <person name="Wang F."/>
            <person name="Yang Y."/>
            <person name="An X."/>
            <person name="Dong Z."/>
            <person name="Zhang K."/>
            <person name="Zhang X."/>
            <person name="Luo M.C."/>
            <person name="Dvorak J."/>
            <person name="Tong Y."/>
            <person name="Wang J."/>
            <person name="Yang H."/>
            <person name="Li Z."/>
            <person name="Wang D."/>
            <person name="Zhang A."/>
            <person name="Wang J."/>
        </authorList>
    </citation>
    <scope>NUCLEOTIDE SEQUENCE</scope>
    <source>
        <strain evidence="2">cv. G1812</strain>
    </source>
</reference>
<sequence>MQLDDSWAEEVRDAKVVFWEQSVNQLVRLMMADAPEQIGEAVERTNYSPANTMQTSKPSSLYFLLCVILL</sequence>
<reference evidence="1" key="3">
    <citation type="submission" date="2022-06" db="UniProtKB">
        <authorList>
            <consortium name="EnsemblPlants"/>
        </authorList>
    </citation>
    <scope>IDENTIFICATION</scope>
</reference>
<dbReference type="AlphaFoldDB" id="A0A8R7Q1Y2"/>
<name>A0A8R7Q1Y2_TRIUA</name>
<keyword evidence="2" id="KW-1185">Reference proteome</keyword>
<dbReference type="Proteomes" id="UP000015106">
    <property type="component" value="Chromosome 4"/>
</dbReference>